<name>A0AAQ3QUV4_9BACT</name>
<organism evidence="3 4">
    <name type="scientific">Rubellicoccus peritrichatus</name>
    <dbReference type="NCBI Taxonomy" id="3080537"/>
    <lineage>
        <taxon>Bacteria</taxon>
        <taxon>Pseudomonadati</taxon>
        <taxon>Verrucomicrobiota</taxon>
        <taxon>Opitutia</taxon>
        <taxon>Puniceicoccales</taxon>
        <taxon>Cerasicoccaceae</taxon>
        <taxon>Rubellicoccus</taxon>
    </lineage>
</organism>
<feature type="transmembrane region" description="Helical" evidence="2">
    <location>
        <begin position="381"/>
        <end position="399"/>
    </location>
</feature>
<sequence>MAKASTRSIVKNLIWFYLFLLIFDGALRKWFLVPLADVLLISRVPLTFLIYLLALQGGFFVINGFVAGALLLGVATGAIALLLHGNVFIATFGIIANYASIPLIFIIPRVFDYYDTEKLGRVLLILVLPMTFIIGLQFYSPQEAWINRGVGGDEGTGFYGALDKYRPPGTFSFVTGIAQFYTLAFAYFIAQFINQRTLPHTFLYAIGAAFVLSIYLSISRLLALSMAVVFAGAMLGLVLNGRRIGNTFKVIIGLTVAYVIAAQLPIFDSATEAFFARWEAATGEEAGGVEEAIIMRTVSGFTDPFLYIDLTEPMGRGLGIGTNVGAKFAVGRRTFLAGEGEWFRIIAELGPIFGLGYIIYRIALAISLTSFSYRMLKRGNLLPWLICSSCFLLILNGQWGQQTTLSFAILSAGLVFSAGQMPRQSKQVNRTDQKQNTNEKKVKSHQPQMS</sequence>
<proteinExistence type="predicted"/>
<feature type="transmembrane region" description="Helical" evidence="2">
    <location>
        <begin position="202"/>
        <end position="218"/>
    </location>
</feature>
<reference evidence="3 4" key="1">
    <citation type="submission" date="2023-10" db="EMBL/GenBank/DDBJ databases">
        <title>Rubellicoccus peritrichatus gen. nov., sp. nov., isolated from an algae of coral reef tank.</title>
        <authorList>
            <person name="Luo J."/>
        </authorList>
    </citation>
    <scope>NUCLEOTIDE SEQUENCE [LARGE SCALE GENOMIC DNA]</scope>
    <source>
        <strain evidence="3 4">CR14</strain>
    </source>
</reference>
<keyword evidence="2" id="KW-0812">Transmembrane</keyword>
<evidence type="ECO:0008006" key="5">
    <source>
        <dbReference type="Google" id="ProtNLM"/>
    </source>
</evidence>
<feature type="transmembrane region" description="Helical" evidence="2">
    <location>
        <begin position="248"/>
        <end position="267"/>
    </location>
</feature>
<protein>
    <recommendedName>
        <fullName evidence="5">O-antigen ligase domain-containing protein</fullName>
    </recommendedName>
</protein>
<dbReference type="KEGG" id="puo:RZN69_19440"/>
<feature type="compositionally biased region" description="Basic and acidic residues" evidence="1">
    <location>
        <begin position="429"/>
        <end position="441"/>
    </location>
</feature>
<evidence type="ECO:0000313" key="3">
    <source>
        <dbReference type="EMBL" id="WOO40803.1"/>
    </source>
</evidence>
<feature type="transmembrane region" description="Helical" evidence="2">
    <location>
        <begin position="171"/>
        <end position="190"/>
    </location>
</feature>
<feature type="region of interest" description="Disordered" evidence="1">
    <location>
        <begin position="423"/>
        <end position="450"/>
    </location>
</feature>
<accession>A0AAQ3QUV4</accession>
<feature type="transmembrane region" description="Helical" evidence="2">
    <location>
        <begin position="12"/>
        <end position="32"/>
    </location>
</feature>
<gene>
    <name evidence="3" type="ORF">RZN69_19440</name>
</gene>
<keyword evidence="4" id="KW-1185">Reference proteome</keyword>
<dbReference type="EMBL" id="CP136920">
    <property type="protein sequence ID" value="WOO40803.1"/>
    <property type="molecule type" value="Genomic_DNA"/>
</dbReference>
<keyword evidence="2" id="KW-1133">Transmembrane helix</keyword>
<evidence type="ECO:0000256" key="2">
    <source>
        <dbReference type="SAM" id="Phobius"/>
    </source>
</evidence>
<feature type="transmembrane region" description="Helical" evidence="2">
    <location>
        <begin position="224"/>
        <end position="241"/>
    </location>
</feature>
<evidence type="ECO:0000313" key="4">
    <source>
        <dbReference type="Proteomes" id="UP001304300"/>
    </source>
</evidence>
<feature type="transmembrane region" description="Helical" evidence="2">
    <location>
        <begin position="342"/>
        <end position="360"/>
    </location>
</feature>
<feature type="transmembrane region" description="Helical" evidence="2">
    <location>
        <begin position="38"/>
        <end position="55"/>
    </location>
</feature>
<evidence type="ECO:0000256" key="1">
    <source>
        <dbReference type="SAM" id="MobiDB-lite"/>
    </source>
</evidence>
<feature type="transmembrane region" description="Helical" evidence="2">
    <location>
        <begin position="60"/>
        <end position="81"/>
    </location>
</feature>
<keyword evidence="2" id="KW-0472">Membrane</keyword>
<dbReference type="Proteomes" id="UP001304300">
    <property type="component" value="Chromosome"/>
</dbReference>
<dbReference type="RefSeq" id="WP_317833006.1">
    <property type="nucleotide sequence ID" value="NZ_CP136920.1"/>
</dbReference>
<feature type="transmembrane region" description="Helical" evidence="2">
    <location>
        <begin position="119"/>
        <end position="139"/>
    </location>
</feature>
<feature type="transmembrane region" description="Helical" evidence="2">
    <location>
        <begin position="87"/>
        <end position="107"/>
    </location>
</feature>
<dbReference type="AlphaFoldDB" id="A0AAQ3QUV4"/>